<evidence type="ECO:0000313" key="3">
    <source>
        <dbReference type="EMBL" id="WTR74313.1"/>
    </source>
</evidence>
<feature type="compositionally biased region" description="Basic and acidic residues" evidence="1">
    <location>
        <begin position="145"/>
        <end position="166"/>
    </location>
</feature>
<dbReference type="EMBL" id="CP108188">
    <property type="protein sequence ID" value="WTR74313.1"/>
    <property type="molecule type" value="Genomic_DNA"/>
</dbReference>
<dbReference type="Pfam" id="PF13466">
    <property type="entry name" value="STAS_2"/>
    <property type="match status" value="1"/>
</dbReference>
<dbReference type="InterPro" id="IPR036513">
    <property type="entry name" value="STAS_dom_sf"/>
</dbReference>
<dbReference type="PANTHER" id="PTHR33495">
    <property type="entry name" value="ANTI-SIGMA FACTOR ANTAGONIST TM_1081-RELATED-RELATED"/>
    <property type="match status" value="1"/>
</dbReference>
<evidence type="ECO:0000313" key="4">
    <source>
        <dbReference type="Proteomes" id="UP001622594"/>
    </source>
</evidence>
<dbReference type="PANTHER" id="PTHR33495:SF2">
    <property type="entry name" value="ANTI-SIGMA FACTOR ANTAGONIST TM_1081-RELATED"/>
    <property type="match status" value="1"/>
</dbReference>
<feature type="region of interest" description="Disordered" evidence="1">
    <location>
        <begin position="1"/>
        <end position="29"/>
    </location>
</feature>
<evidence type="ECO:0000259" key="2">
    <source>
        <dbReference type="PROSITE" id="PS50801"/>
    </source>
</evidence>
<feature type="domain" description="STAS" evidence="2">
    <location>
        <begin position="41"/>
        <end position="126"/>
    </location>
</feature>
<gene>
    <name evidence="3" type="ORF">OG814_35995</name>
</gene>
<name>A0ABZ1LLS2_9ACTN</name>
<dbReference type="Proteomes" id="UP001622594">
    <property type="component" value="Chromosome"/>
</dbReference>
<proteinExistence type="predicted"/>
<sequence length="172" mass="18209">MQPPSDHFIDLRTHTAGPAPRPPLTGPHPSMTAKVTPGGTVVVSGEIDSANASALRRTLRLALLAHPAGVTLDLSAVTFCDCAGLRAVLNARQQRLDGAHRALALGPVSPRVMRLLELTGTRELLGAPEPVGEDHGGAGPRRRNRVDEDGPSREEGIESMRTDRVTRTGPSQ</sequence>
<evidence type="ECO:0000256" key="1">
    <source>
        <dbReference type="SAM" id="MobiDB-lite"/>
    </source>
</evidence>
<dbReference type="InterPro" id="IPR058548">
    <property type="entry name" value="MlaB-like_STAS"/>
</dbReference>
<dbReference type="CDD" id="cd07043">
    <property type="entry name" value="STAS_anti-anti-sigma_factors"/>
    <property type="match status" value="1"/>
</dbReference>
<feature type="region of interest" description="Disordered" evidence="1">
    <location>
        <begin position="124"/>
        <end position="172"/>
    </location>
</feature>
<dbReference type="SUPFAM" id="SSF52091">
    <property type="entry name" value="SpoIIaa-like"/>
    <property type="match status" value="1"/>
</dbReference>
<dbReference type="RefSeq" id="WP_406336834.1">
    <property type="nucleotide sequence ID" value="NZ_CP108188.1"/>
</dbReference>
<dbReference type="Gene3D" id="3.30.750.24">
    <property type="entry name" value="STAS domain"/>
    <property type="match status" value="1"/>
</dbReference>
<reference evidence="3 4" key="1">
    <citation type="submission" date="2022-10" db="EMBL/GenBank/DDBJ databases">
        <title>The complete genomes of actinobacterial strains from the NBC collection.</title>
        <authorList>
            <person name="Joergensen T.S."/>
            <person name="Alvarez Arevalo M."/>
            <person name="Sterndorff E.B."/>
            <person name="Faurdal D."/>
            <person name="Vuksanovic O."/>
            <person name="Mourched A.-S."/>
            <person name="Charusanti P."/>
            <person name="Shaw S."/>
            <person name="Blin K."/>
            <person name="Weber T."/>
        </authorList>
    </citation>
    <scope>NUCLEOTIDE SEQUENCE [LARGE SCALE GENOMIC DNA]</scope>
    <source>
        <strain evidence="3 4">NBC_00123</strain>
    </source>
</reference>
<organism evidence="3 4">
    <name type="scientific">Streptomyces zaomyceticus</name>
    <dbReference type="NCBI Taxonomy" id="68286"/>
    <lineage>
        <taxon>Bacteria</taxon>
        <taxon>Bacillati</taxon>
        <taxon>Actinomycetota</taxon>
        <taxon>Actinomycetes</taxon>
        <taxon>Kitasatosporales</taxon>
        <taxon>Streptomycetaceae</taxon>
        <taxon>Streptomyces</taxon>
    </lineage>
</organism>
<dbReference type="PROSITE" id="PS50801">
    <property type="entry name" value="STAS"/>
    <property type="match status" value="1"/>
</dbReference>
<accession>A0ABZ1LLS2</accession>
<dbReference type="InterPro" id="IPR002645">
    <property type="entry name" value="STAS_dom"/>
</dbReference>
<keyword evidence="4" id="KW-1185">Reference proteome</keyword>
<protein>
    <submittedName>
        <fullName evidence="3">STAS domain-containing protein</fullName>
    </submittedName>
</protein>